<keyword evidence="14" id="KW-1185">Reference proteome</keyword>
<feature type="transmembrane region" description="Helical" evidence="10">
    <location>
        <begin position="519"/>
        <end position="539"/>
    </location>
</feature>
<evidence type="ECO:0000256" key="2">
    <source>
        <dbReference type="ARBA" id="ARBA00004177"/>
    </source>
</evidence>
<reference evidence="13 14" key="1">
    <citation type="journal article" date="2021" name="Sci. Rep.">
        <title>The genome of the diatom Chaetoceros tenuissimus carries an ancient integrated fragment of an extant virus.</title>
        <authorList>
            <person name="Hongo Y."/>
            <person name="Kimura K."/>
            <person name="Takaki Y."/>
            <person name="Yoshida Y."/>
            <person name="Baba S."/>
            <person name="Kobayashi G."/>
            <person name="Nagasaki K."/>
            <person name="Hano T."/>
            <person name="Tomaru Y."/>
        </authorList>
    </citation>
    <scope>NUCLEOTIDE SEQUENCE [LARGE SCALE GENOMIC DNA]</scope>
    <source>
        <strain evidence="13 14">NIES-3715</strain>
    </source>
</reference>
<evidence type="ECO:0000256" key="10">
    <source>
        <dbReference type="SAM" id="Phobius"/>
    </source>
</evidence>
<evidence type="ECO:0000256" key="4">
    <source>
        <dbReference type="ARBA" id="ARBA00022723"/>
    </source>
</evidence>
<keyword evidence="7" id="KW-0391">Immunity</keyword>
<feature type="domain" description="MYND-type" evidence="11">
    <location>
        <begin position="446"/>
        <end position="483"/>
    </location>
</feature>
<dbReference type="EMBL" id="BLLK01000069">
    <property type="protein sequence ID" value="GFH61014.1"/>
    <property type="molecule type" value="Genomic_DNA"/>
</dbReference>
<organism evidence="13 14">
    <name type="scientific">Chaetoceros tenuissimus</name>
    <dbReference type="NCBI Taxonomy" id="426638"/>
    <lineage>
        <taxon>Eukaryota</taxon>
        <taxon>Sar</taxon>
        <taxon>Stramenopiles</taxon>
        <taxon>Ochrophyta</taxon>
        <taxon>Bacillariophyta</taxon>
        <taxon>Coscinodiscophyceae</taxon>
        <taxon>Chaetocerotophycidae</taxon>
        <taxon>Chaetocerotales</taxon>
        <taxon>Chaetocerotaceae</taxon>
        <taxon>Chaetoceros</taxon>
    </lineage>
</organism>
<dbReference type="PANTHER" id="PTHR45981">
    <property type="entry name" value="LD02310P"/>
    <property type="match status" value="1"/>
</dbReference>
<dbReference type="InterPro" id="IPR011016">
    <property type="entry name" value="Znf_RING-CH"/>
</dbReference>
<feature type="transmembrane region" description="Helical" evidence="10">
    <location>
        <begin position="493"/>
        <end position="513"/>
    </location>
</feature>
<feature type="transmembrane region" description="Helical" evidence="10">
    <location>
        <begin position="551"/>
        <end position="575"/>
    </location>
</feature>
<evidence type="ECO:0000256" key="9">
    <source>
        <dbReference type="SAM" id="MobiDB-lite"/>
    </source>
</evidence>
<dbReference type="GO" id="GO:0008270">
    <property type="term" value="F:zinc ion binding"/>
    <property type="evidence" value="ECO:0007669"/>
    <property type="project" value="UniProtKB-KW"/>
</dbReference>
<dbReference type="InterPro" id="IPR013083">
    <property type="entry name" value="Znf_RING/FYVE/PHD"/>
</dbReference>
<sequence length="725" mass="81892">MPIYCCKPGTGTEEPWKHGLPVYAEPFPTQEDDSNTTNNNDYDHATDPSAAQASQNINTNRNFYTNVDMNQFDSTTQSPEPIRKLKHSEIVLVDEVSSYYDRLWLRLCWPGSRGGVAGYILLKGRHSENEKVKAFKEQIKGAVGGLEECDDGESTPISIQMNLQSSTNKTSSENDSDNESSPESTGGESRGPRCLRTGLYFPSTDTMQLLSEYDDGIEDAPSVAPITGEDGVDEDDIEGEPVFCRICREGLHDVDYDFEMEGKDVQRSSSQISGNNGDNTDLSLSRHETHENVSQTAQTQNSKKTPIRASHMNHPYAANPLMAPCECSGSMAFVHYLCIEQWRCRSHHPGAKNGLNCETCNKPYVLPPPPERPEVNEEEDWLEAMPPHVLQALRNPHPCWQIGAAIVRRRWLRPLAPVISSPIVALYCRARRTLKKRGVSRRRWACSLCRRRARWKCVRCLRSYYCSRQCQNVSWHIVHKHVCYKPVRFWQSVALYGLAIIYFIPDILSYTLLYDVGLSFLWLSFVITGVIGGGVATIMKKRVGIDIRGRVLELAVVLATLWLGSIGWGLIWAFFGEPEKCRGTFNFNAPYRNQTLNPEFEYDRKFGIMSIYLTAYLFRPAKAALVQTDGLVSKALPSLISKWVCYRGISSEDIDYKGCFELATKADPDFLLKGFVGDCTSDANTIIVCCSLAIFMHFTNHMLKRLDRLRRAAVARPRHPRPHQD</sequence>
<dbReference type="Gene3D" id="3.30.40.10">
    <property type="entry name" value="Zinc/RING finger domain, C3HC4 (zinc finger)"/>
    <property type="match status" value="1"/>
</dbReference>
<dbReference type="Gene3D" id="6.10.140.2220">
    <property type="match status" value="1"/>
</dbReference>
<dbReference type="GO" id="GO:0002376">
    <property type="term" value="P:immune system process"/>
    <property type="evidence" value="ECO:0007669"/>
    <property type="project" value="UniProtKB-KW"/>
</dbReference>
<dbReference type="PROSITE" id="PS50865">
    <property type="entry name" value="ZF_MYND_2"/>
    <property type="match status" value="1"/>
</dbReference>
<dbReference type="InterPro" id="IPR002893">
    <property type="entry name" value="Znf_MYND"/>
</dbReference>
<feature type="region of interest" description="Disordered" evidence="9">
    <location>
        <begin position="263"/>
        <end position="305"/>
    </location>
</feature>
<dbReference type="GO" id="GO:0005768">
    <property type="term" value="C:endosome"/>
    <property type="evidence" value="ECO:0007669"/>
    <property type="project" value="UniProtKB-SubCell"/>
</dbReference>
<evidence type="ECO:0000313" key="13">
    <source>
        <dbReference type="EMBL" id="GFH61014.1"/>
    </source>
</evidence>
<dbReference type="Proteomes" id="UP001054902">
    <property type="component" value="Unassembled WGS sequence"/>
</dbReference>
<dbReference type="Pfam" id="PF12906">
    <property type="entry name" value="RINGv"/>
    <property type="match status" value="1"/>
</dbReference>
<dbReference type="PROSITE" id="PS01360">
    <property type="entry name" value="ZF_MYND_1"/>
    <property type="match status" value="1"/>
</dbReference>
<evidence type="ECO:0000259" key="11">
    <source>
        <dbReference type="PROSITE" id="PS50865"/>
    </source>
</evidence>
<keyword evidence="10" id="KW-1133">Transmembrane helix</keyword>
<feature type="transmembrane region" description="Helical" evidence="10">
    <location>
        <begin position="411"/>
        <end position="428"/>
    </location>
</feature>
<dbReference type="SUPFAM" id="SSF57850">
    <property type="entry name" value="RING/U-box"/>
    <property type="match status" value="1"/>
</dbReference>
<evidence type="ECO:0000256" key="6">
    <source>
        <dbReference type="ARBA" id="ARBA00022833"/>
    </source>
</evidence>
<keyword evidence="4" id="KW-0479">Metal-binding</keyword>
<accession>A0AAD3DAT6</accession>
<dbReference type="SMART" id="SM00744">
    <property type="entry name" value="RINGv"/>
    <property type="match status" value="1"/>
</dbReference>
<feature type="compositionally biased region" description="Polar residues" evidence="9">
    <location>
        <begin position="292"/>
        <end position="304"/>
    </location>
</feature>
<dbReference type="PROSITE" id="PS51292">
    <property type="entry name" value="ZF_RING_CH"/>
    <property type="match status" value="1"/>
</dbReference>
<evidence type="ECO:0000256" key="7">
    <source>
        <dbReference type="ARBA" id="ARBA00022859"/>
    </source>
</evidence>
<keyword evidence="5 8" id="KW-0863">Zinc-finger</keyword>
<protein>
    <recommendedName>
        <fullName evidence="15">RING-CH-type domain-containing protein</fullName>
    </recommendedName>
</protein>
<evidence type="ECO:0000256" key="1">
    <source>
        <dbReference type="ARBA" id="ARBA00004127"/>
    </source>
</evidence>
<evidence type="ECO:0000313" key="14">
    <source>
        <dbReference type="Proteomes" id="UP001054902"/>
    </source>
</evidence>
<gene>
    <name evidence="13" type="ORF">CTEN210_17490</name>
</gene>
<evidence type="ECO:0000256" key="5">
    <source>
        <dbReference type="ARBA" id="ARBA00022771"/>
    </source>
</evidence>
<dbReference type="GO" id="GO:0005765">
    <property type="term" value="C:lysosomal membrane"/>
    <property type="evidence" value="ECO:0007669"/>
    <property type="project" value="UniProtKB-SubCell"/>
</dbReference>
<comment type="subcellular location">
    <subcellularLocation>
        <location evidence="1">Endomembrane system</location>
        <topology evidence="1">Multi-pass membrane protein</topology>
    </subcellularLocation>
    <subcellularLocation>
        <location evidence="2">Endosome</location>
    </subcellularLocation>
    <subcellularLocation>
        <location evidence="3">Lysosome membrane</location>
    </subcellularLocation>
</comment>
<keyword evidence="10" id="KW-0812">Transmembrane</keyword>
<proteinExistence type="predicted"/>
<feature type="region of interest" description="Disordered" evidence="9">
    <location>
        <begin position="24"/>
        <end position="50"/>
    </location>
</feature>
<dbReference type="Pfam" id="PF01753">
    <property type="entry name" value="zf-MYND"/>
    <property type="match status" value="1"/>
</dbReference>
<evidence type="ECO:0000259" key="12">
    <source>
        <dbReference type="PROSITE" id="PS51292"/>
    </source>
</evidence>
<evidence type="ECO:0000256" key="8">
    <source>
        <dbReference type="PROSITE-ProRule" id="PRU00134"/>
    </source>
</evidence>
<comment type="caution">
    <text evidence="13">The sequence shown here is derived from an EMBL/GenBank/DDBJ whole genome shotgun (WGS) entry which is preliminary data.</text>
</comment>
<feature type="region of interest" description="Disordered" evidence="9">
    <location>
        <begin position="163"/>
        <end position="195"/>
    </location>
</feature>
<feature type="compositionally biased region" description="Polar residues" evidence="9">
    <location>
        <begin position="267"/>
        <end position="283"/>
    </location>
</feature>
<keyword evidence="6" id="KW-0862">Zinc</keyword>
<evidence type="ECO:0008006" key="15">
    <source>
        <dbReference type="Google" id="ProtNLM"/>
    </source>
</evidence>
<evidence type="ECO:0000256" key="3">
    <source>
        <dbReference type="ARBA" id="ARBA00004656"/>
    </source>
</evidence>
<feature type="domain" description="RING-CH-type" evidence="12">
    <location>
        <begin position="299"/>
        <end position="367"/>
    </location>
</feature>
<dbReference type="AlphaFoldDB" id="A0AAD3DAT6"/>
<keyword evidence="10" id="KW-0472">Membrane</keyword>
<dbReference type="SUPFAM" id="SSF144232">
    <property type="entry name" value="HIT/MYND zinc finger-like"/>
    <property type="match status" value="1"/>
</dbReference>
<name>A0AAD3DAT6_9STRA</name>